<keyword evidence="5" id="KW-0378">Hydrolase</keyword>
<protein>
    <recommendedName>
        <fullName evidence="3">acid phosphatase</fullName>
        <ecNumber evidence="3">3.1.3.2</ecNumber>
    </recommendedName>
</protein>
<keyword evidence="7" id="KW-0325">Glycoprotein</keyword>
<evidence type="ECO:0000256" key="2">
    <source>
        <dbReference type="ARBA" id="ARBA00005375"/>
    </source>
</evidence>
<comment type="similarity">
    <text evidence="2">Belongs to the histidine acid phosphatase family.</text>
</comment>
<evidence type="ECO:0000256" key="7">
    <source>
        <dbReference type="ARBA" id="ARBA00023180"/>
    </source>
</evidence>
<reference evidence="8" key="1">
    <citation type="submission" date="2020-06" db="EMBL/GenBank/DDBJ databases">
        <title>Draft genome of Bugula neritina, a colonial animal packing powerful symbionts and potential medicines.</title>
        <authorList>
            <person name="Rayko M."/>
        </authorList>
    </citation>
    <scope>NUCLEOTIDE SEQUENCE [LARGE SCALE GENOMIC DNA]</scope>
    <source>
        <strain evidence="8">Kwan_BN1</strain>
    </source>
</reference>
<name>A0A7J7KNT9_BUGNE</name>
<accession>A0A7J7KNT9</accession>
<keyword evidence="9" id="KW-1185">Reference proteome</keyword>
<dbReference type="InterPro" id="IPR029033">
    <property type="entry name" value="His_PPase_superfam"/>
</dbReference>
<keyword evidence="6" id="KW-1015">Disulfide bond</keyword>
<gene>
    <name evidence="8" type="ORF">EB796_001872</name>
</gene>
<dbReference type="OrthoDB" id="5821688at2759"/>
<keyword evidence="4" id="KW-0732">Signal</keyword>
<comment type="catalytic activity">
    <reaction evidence="1">
        <text>a phosphate monoester + H2O = an alcohol + phosphate</text>
        <dbReference type="Rhea" id="RHEA:15017"/>
        <dbReference type="ChEBI" id="CHEBI:15377"/>
        <dbReference type="ChEBI" id="CHEBI:30879"/>
        <dbReference type="ChEBI" id="CHEBI:43474"/>
        <dbReference type="ChEBI" id="CHEBI:67140"/>
        <dbReference type="EC" id="3.1.3.2"/>
    </reaction>
</comment>
<dbReference type="AlphaFoldDB" id="A0A7J7KNT9"/>
<evidence type="ECO:0000256" key="5">
    <source>
        <dbReference type="ARBA" id="ARBA00022801"/>
    </source>
</evidence>
<comment type="caution">
    <text evidence="8">The sequence shown here is derived from an EMBL/GenBank/DDBJ whole genome shotgun (WGS) entry which is preliminary data.</text>
</comment>
<dbReference type="InterPro" id="IPR000560">
    <property type="entry name" value="His_Pase_clade-2"/>
</dbReference>
<dbReference type="SUPFAM" id="SSF53254">
    <property type="entry name" value="Phosphoglycerate mutase-like"/>
    <property type="match status" value="1"/>
</dbReference>
<evidence type="ECO:0000256" key="4">
    <source>
        <dbReference type="ARBA" id="ARBA00022729"/>
    </source>
</evidence>
<proteinExistence type="inferred from homology"/>
<organism evidence="8 9">
    <name type="scientific">Bugula neritina</name>
    <name type="common">Brown bryozoan</name>
    <name type="synonym">Sertularia neritina</name>
    <dbReference type="NCBI Taxonomy" id="10212"/>
    <lineage>
        <taxon>Eukaryota</taxon>
        <taxon>Metazoa</taxon>
        <taxon>Spiralia</taxon>
        <taxon>Lophotrochozoa</taxon>
        <taxon>Bryozoa</taxon>
        <taxon>Gymnolaemata</taxon>
        <taxon>Cheilostomatida</taxon>
        <taxon>Flustrina</taxon>
        <taxon>Buguloidea</taxon>
        <taxon>Bugulidae</taxon>
        <taxon>Bugula</taxon>
    </lineage>
</organism>
<dbReference type="GO" id="GO:0003993">
    <property type="term" value="F:acid phosphatase activity"/>
    <property type="evidence" value="ECO:0007669"/>
    <property type="project" value="UniProtKB-EC"/>
</dbReference>
<evidence type="ECO:0000256" key="1">
    <source>
        <dbReference type="ARBA" id="ARBA00000032"/>
    </source>
</evidence>
<dbReference type="Proteomes" id="UP000593567">
    <property type="component" value="Unassembled WGS sequence"/>
</dbReference>
<evidence type="ECO:0000313" key="8">
    <source>
        <dbReference type="EMBL" id="KAF6039836.1"/>
    </source>
</evidence>
<dbReference type="CDD" id="cd07061">
    <property type="entry name" value="HP_HAP_like"/>
    <property type="match status" value="1"/>
</dbReference>
<evidence type="ECO:0000313" key="9">
    <source>
        <dbReference type="Proteomes" id="UP000593567"/>
    </source>
</evidence>
<dbReference type="InterPro" id="IPR050645">
    <property type="entry name" value="Histidine_acid_phosphatase"/>
</dbReference>
<sequence length="223" mass="26227">MFSCYTDMYCMFSCYTDMYCMFSCYTDMYCMFSCYTDMYCMFVDGREQQYRLGLFLRQRYDSVIDDVFNYKNIEVRSSDVDRCLVSAYSNLAGLFSSNNSETEDLKLPWMTWQPLPVHTQPAITDEILAMDRPCALREKEVERVFSTPTIQQINSDYAEFFNLVGNNTGVNLSKNGFRDIWTVADFLYIQGIYYPPLPDWTTEGNVKCNNNRPSRARTRRCSR</sequence>
<evidence type="ECO:0000256" key="3">
    <source>
        <dbReference type="ARBA" id="ARBA00012646"/>
    </source>
</evidence>
<dbReference type="EC" id="3.1.3.2" evidence="3"/>
<dbReference type="PANTHER" id="PTHR11567">
    <property type="entry name" value="ACID PHOSPHATASE-RELATED"/>
    <property type="match status" value="1"/>
</dbReference>
<evidence type="ECO:0000256" key="6">
    <source>
        <dbReference type="ARBA" id="ARBA00023157"/>
    </source>
</evidence>
<dbReference type="EMBL" id="VXIV02000207">
    <property type="protein sequence ID" value="KAF6039836.1"/>
    <property type="molecule type" value="Genomic_DNA"/>
</dbReference>
<dbReference type="Gene3D" id="3.40.50.1240">
    <property type="entry name" value="Phosphoglycerate mutase-like"/>
    <property type="match status" value="1"/>
</dbReference>
<dbReference type="Pfam" id="PF00328">
    <property type="entry name" value="His_Phos_2"/>
    <property type="match status" value="1"/>
</dbReference>
<dbReference type="PANTHER" id="PTHR11567:SF211">
    <property type="entry name" value="PROSTATIC ACID PHOSPHATASE"/>
    <property type="match status" value="1"/>
</dbReference>